<dbReference type="EMBL" id="CAQQ02145467">
    <property type="status" value="NOT_ANNOTATED_CDS"/>
    <property type="molecule type" value="Genomic_DNA"/>
</dbReference>
<dbReference type="SMART" id="SM00187">
    <property type="entry name" value="INB"/>
    <property type="match status" value="1"/>
</dbReference>
<evidence type="ECO:0000256" key="2">
    <source>
        <dbReference type="ARBA" id="ARBA00007449"/>
    </source>
</evidence>
<comment type="similarity">
    <text evidence="2 17">Belongs to the integrin beta chain family.</text>
</comment>
<protein>
    <recommendedName>
        <fullName evidence="17">Integrin beta</fullName>
    </recommendedName>
</protein>
<feature type="disulfide bond" evidence="16">
    <location>
        <begin position="558"/>
        <end position="572"/>
    </location>
</feature>
<keyword evidence="15" id="KW-0325">Glycoprotein</keyword>
<dbReference type="InterPro" id="IPR036465">
    <property type="entry name" value="vWFA_dom_sf"/>
</dbReference>
<name>T1GNV7_MEGSC</name>
<evidence type="ECO:0000256" key="8">
    <source>
        <dbReference type="ARBA" id="ARBA00022737"/>
    </source>
</evidence>
<keyword evidence="5" id="KW-0597">Phosphoprotein</keyword>
<evidence type="ECO:0000256" key="6">
    <source>
        <dbReference type="ARBA" id="ARBA00022692"/>
    </source>
</evidence>
<keyword evidence="3" id="KW-1003">Cell membrane</keyword>
<evidence type="ECO:0000259" key="23">
    <source>
        <dbReference type="SMART" id="SM01242"/>
    </source>
</evidence>
<dbReference type="InterPro" id="IPR002369">
    <property type="entry name" value="Integrin_bsu_VWA"/>
</dbReference>
<dbReference type="GO" id="GO:0055002">
    <property type="term" value="P:striated muscle cell development"/>
    <property type="evidence" value="ECO:0007669"/>
    <property type="project" value="UniProtKB-ARBA"/>
</dbReference>
<feature type="disulfide bond" evidence="16">
    <location>
        <begin position="633"/>
        <end position="665"/>
    </location>
</feature>
<keyword evidence="25" id="KW-1185">Reference proteome</keyword>
<dbReference type="SUPFAM" id="SSF69179">
    <property type="entry name" value="Integrin domains"/>
    <property type="match status" value="1"/>
</dbReference>
<dbReference type="GO" id="GO:0005178">
    <property type="term" value="F:integrin binding"/>
    <property type="evidence" value="ECO:0007669"/>
    <property type="project" value="TreeGrafter"/>
</dbReference>
<keyword evidence="7 20" id="KW-0732">Signal</keyword>
<evidence type="ECO:0000256" key="13">
    <source>
        <dbReference type="ARBA" id="ARBA00023157"/>
    </source>
</evidence>
<dbReference type="InterPro" id="IPR032695">
    <property type="entry name" value="Integrin_dom_sf"/>
</dbReference>
<keyword evidence="6 17" id="KW-0812">Transmembrane</keyword>
<dbReference type="SMART" id="SM01242">
    <property type="entry name" value="Integrin_B_tail"/>
    <property type="match status" value="1"/>
</dbReference>
<evidence type="ECO:0000256" key="4">
    <source>
        <dbReference type="ARBA" id="ARBA00022536"/>
    </source>
</evidence>
<feature type="disulfide bond" evidence="16">
    <location>
        <begin position="324"/>
        <end position="365"/>
    </location>
</feature>
<evidence type="ECO:0000256" key="3">
    <source>
        <dbReference type="ARBA" id="ARBA00022475"/>
    </source>
</evidence>
<feature type="disulfide bond" evidence="16">
    <location>
        <begin position="542"/>
        <end position="581"/>
    </location>
</feature>
<dbReference type="GO" id="GO:0051130">
    <property type="term" value="P:positive regulation of cellular component organization"/>
    <property type="evidence" value="ECO:0007669"/>
    <property type="project" value="UniProtKB-ARBA"/>
</dbReference>
<feature type="chain" id="PRO_5004577559" description="Integrin beta" evidence="20">
    <location>
        <begin position="27"/>
        <end position="857"/>
    </location>
</feature>
<organism evidence="24 25">
    <name type="scientific">Megaselia scalaris</name>
    <name type="common">Humpbacked fly</name>
    <name type="synonym">Phora scalaris</name>
    <dbReference type="NCBI Taxonomy" id="36166"/>
    <lineage>
        <taxon>Eukaryota</taxon>
        <taxon>Metazoa</taxon>
        <taxon>Ecdysozoa</taxon>
        <taxon>Arthropoda</taxon>
        <taxon>Hexapoda</taxon>
        <taxon>Insecta</taxon>
        <taxon>Pterygota</taxon>
        <taxon>Neoptera</taxon>
        <taxon>Endopterygota</taxon>
        <taxon>Diptera</taxon>
        <taxon>Brachycera</taxon>
        <taxon>Muscomorpha</taxon>
        <taxon>Platypezoidea</taxon>
        <taxon>Phoridae</taxon>
        <taxon>Megaseliini</taxon>
        <taxon>Megaselia</taxon>
    </lineage>
</organism>
<evidence type="ECO:0000256" key="9">
    <source>
        <dbReference type="ARBA" id="ARBA00022889"/>
    </source>
</evidence>
<dbReference type="Pfam" id="PF07965">
    <property type="entry name" value="Integrin_B_tail"/>
    <property type="match status" value="1"/>
</dbReference>
<evidence type="ECO:0000256" key="10">
    <source>
        <dbReference type="ARBA" id="ARBA00022989"/>
    </source>
</evidence>
<dbReference type="FunFam" id="2.10.25.10:FF:000098">
    <property type="entry name" value="Integrin beta"/>
    <property type="match status" value="1"/>
</dbReference>
<feature type="disulfide bond" evidence="16">
    <location>
        <begin position="273"/>
        <end position="276"/>
    </location>
</feature>
<dbReference type="FunFam" id="2.10.25.10:FF:000155">
    <property type="entry name" value="Integrin beta"/>
    <property type="match status" value="1"/>
</dbReference>
<dbReference type="InterPro" id="IPR033760">
    <property type="entry name" value="Integrin_beta_N"/>
</dbReference>
<dbReference type="GO" id="GO:0030334">
    <property type="term" value="P:regulation of cell migration"/>
    <property type="evidence" value="ECO:0007669"/>
    <property type="project" value="UniProtKB-ARBA"/>
</dbReference>
<dbReference type="GO" id="GO:0043005">
    <property type="term" value="C:neuron projection"/>
    <property type="evidence" value="ECO:0007669"/>
    <property type="project" value="UniProtKB-ARBA"/>
</dbReference>
<feature type="disulfide bond" evidence="16">
    <location>
        <begin position="678"/>
        <end position="691"/>
    </location>
</feature>
<dbReference type="EnsemblMetazoa" id="MESCA005268-RA">
    <property type="protein sequence ID" value="MESCA005268-PA"/>
    <property type="gene ID" value="MESCA005268"/>
</dbReference>
<dbReference type="GO" id="GO:0016328">
    <property type="term" value="C:lateral plasma membrane"/>
    <property type="evidence" value="ECO:0007669"/>
    <property type="project" value="UniProtKB-SubCell"/>
</dbReference>
<evidence type="ECO:0000313" key="24">
    <source>
        <dbReference type="EnsemblMetazoa" id="MESCA005268-PA"/>
    </source>
</evidence>
<feature type="transmembrane region" description="Helical" evidence="19">
    <location>
        <begin position="786"/>
        <end position="810"/>
    </location>
</feature>
<dbReference type="GO" id="GO:0042592">
    <property type="term" value="P:homeostatic process"/>
    <property type="evidence" value="ECO:0007669"/>
    <property type="project" value="UniProtKB-ARBA"/>
</dbReference>
<dbReference type="GO" id="GO:0048513">
    <property type="term" value="P:animal organ development"/>
    <property type="evidence" value="ECO:0007669"/>
    <property type="project" value="UniProtKB-ARBA"/>
</dbReference>
<dbReference type="AlphaFoldDB" id="T1GNV7"/>
<feature type="disulfide bond" evidence="16">
    <location>
        <begin position="649"/>
        <end position="656"/>
    </location>
</feature>
<dbReference type="InterPro" id="IPR012896">
    <property type="entry name" value="Integrin_bsu_tail"/>
</dbReference>
<evidence type="ECO:0000256" key="1">
    <source>
        <dbReference type="ARBA" id="ARBA00004591"/>
    </source>
</evidence>
<dbReference type="GO" id="GO:0007157">
    <property type="term" value="P:heterophilic cell-cell adhesion via plasma membrane cell adhesion molecules"/>
    <property type="evidence" value="ECO:0007669"/>
    <property type="project" value="UniProtKB-ARBA"/>
</dbReference>
<feature type="domain" description="Integrin beta subunit cytoplasmic" evidence="22">
    <location>
        <begin position="811"/>
        <end position="857"/>
    </location>
</feature>
<dbReference type="Gene3D" id="2.60.40.1510">
    <property type="entry name" value="ntegrin, alpha v. Chain A, domain 3"/>
    <property type="match status" value="1"/>
</dbReference>
<feature type="domain" description="Integrin beta subunit tail" evidence="23">
    <location>
        <begin position="701"/>
        <end position="787"/>
    </location>
</feature>
<dbReference type="Pfam" id="PF08725">
    <property type="entry name" value="Integrin_b_cyt"/>
    <property type="match status" value="1"/>
</dbReference>
<dbReference type="PANTHER" id="PTHR10082">
    <property type="entry name" value="INTEGRIN BETA SUBUNIT"/>
    <property type="match status" value="1"/>
</dbReference>
<dbReference type="PRINTS" id="PR01186">
    <property type="entry name" value="INTEGRINB"/>
</dbReference>
<dbReference type="Gene3D" id="2.10.25.10">
    <property type="entry name" value="Laminin"/>
    <property type="match status" value="1"/>
</dbReference>
<feature type="disulfide bond" evidence="16">
    <location>
        <begin position="547"/>
        <end position="556"/>
    </location>
</feature>
<feature type="disulfide bond" evidence="16">
    <location>
        <begin position="464"/>
        <end position="476"/>
    </location>
</feature>
<feature type="disulfide bond" evidence="16">
    <location>
        <begin position="701"/>
        <end position="710"/>
    </location>
</feature>
<dbReference type="OMA" id="NCVCGAC"/>
<dbReference type="FunFam" id="3.40.50.410:FF:000002">
    <property type="entry name" value="Integrin beta"/>
    <property type="match status" value="1"/>
</dbReference>
<dbReference type="GO" id="GO:0009986">
    <property type="term" value="C:cell surface"/>
    <property type="evidence" value="ECO:0007669"/>
    <property type="project" value="TreeGrafter"/>
</dbReference>
<dbReference type="InterPro" id="IPR036349">
    <property type="entry name" value="Integrin_bsu_tail_dom_sf"/>
</dbReference>
<dbReference type="PROSITE" id="PS52047">
    <property type="entry name" value="I_EGF_2"/>
    <property type="match status" value="2"/>
</dbReference>
<feature type="disulfide bond" evidence="16">
    <location>
        <begin position="526"/>
        <end position="530"/>
    </location>
</feature>
<dbReference type="GO" id="GO:0002164">
    <property type="term" value="P:larval development"/>
    <property type="evidence" value="ECO:0007669"/>
    <property type="project" value="UniProtKB-ARBA"/>
</dbReference>
<feature type="disulfide bond" evidence="16">
    <location>
        <begin position="673"/>
        <end position="723"/>
    </location>
</feature>
<dbReference type="GO" id="GO:0030016">
    <property type="term" value="C:myofibril"/>
    <property type="evidence" value="ECO:0007669"/>
    <property type="project" value="UniProtKB-ARBA"/>
</dbReference>
<keyword evidence="12 19" id="KW-0472">Membrane</keyword>
<evidence type="ECO:0000256" key="14">
    <source>
        <dbReference type="ARBA" id="ARBA00023170"/>
    </source>
</evidence>
<feature type="disulfide bond" evidence="16">
    <location>
        <begin position="589"/>
        <end position="623"/>
    </location>
</feature>
<dbReference type="Proteomes" id="UP000015102">
    <property type="component" value="Unassembled WGS sequence"/>
</dbReference>
<dbReference type="SUPFAM" id="SSF103575">
    <property type="entry name" value="Plexin repeat"/>
    <property type="match status" value="1"/>
</dbReference>
<dbReference type="Gene3D" id="4.10.1240.30">
    <property type="match status" value="1"/>
</dbReference>
<evidence type="ECO:0000256" key="17">
    <source>
        <dbReference type="RuleBase" id="RU000633"/>
    </source>
</evidence>
<sequence length="857" mass="93694">MAQRTRQIFSIRNMFLVILIVSFASAQLSEKLQAGDPCTSKTNCRSCIQTPKCAWCMQLEFGETKPRCFQPEHAIPLYCPEGFTINPDTEQTYIGNEMLTVERHRLQSSGGTMVSGGSYSANSSYGSSFSSSSSAESGGFSSAKGSSSSSRSGYGSSSMSGGSSSSSGGSYSSQGGIVQISPQRINLQLRVNEPHRIDFNYAQAQDYPVDLYYLMDLSKSMEDDKEKLSTLGDLLATEMKKITSNFNLGFGSFVDKVLMPYVSTVPKKLEQPCDGCAAPYGYRNHMRLNQNTTEFSSEVKSAKVSGNLDAPEGGFDAIMQAIVCKDQIGWRDQARRLLVFSTDAGFHYAGDGKLGGVIEPNDGHCHLENGIYTHSSIQDYPSISQINHKVIEQSINVIFAVTASQIDVYNKLSQHIEGSSSAVLSEDSSNVVELIKGEYDKITSVIEMKDTASGEVKITYYSACLGNGPAIQTNKCGGLKQGQTVKFEAEIVVTKCPEDPKDWQQTLQIYPVGVNESLTIDLTMLCGCPCETGGPMTGDLKCGICECDNQFFGRKCECSSQDTTALNELANCRADNSSLECSGKGNCVCGVCECETRSPTEVFSGKYCECDNFSCDRFAAQICAGPDHGTCVCGKCECKHGWTGSACECPASNDECMPPGGGEVCSGHGTCECGKCVCKTTDDGRFSGKYCEKCPTCSGRCAELKECVQCQMYHNGNLYENGCDTNCTHFTPKSVEKVEIDESKGEYKCVFYDEEDCKFTFKYYEDLATKQILVEAEEKRECPPKVFMLGIILMVIGAIVLIGLALLVLWKVLTTIHDRREFARFEKERENARWDTGENPIYKQATSTFKNPTYAGK</sequence>
<dbReference type="PANTHER" id="PTHR10082:SF60">
    <property type="entry name" value="INTEGRIN BETA-PS"/>
    <property type="match status" value="1"/>
</dbReference>
<feature type="disulfide bond" evidence="16">
    <location>
        <begin position="610"/>
        <end position="615"/>
    </location>
</feature>
<evidence type="ECO:0000256" key="19">
    <source>
        <dbReference type="SAM" id="Phobius"/>
    </source>
</evidence>
<feature type="disulfide bond" evidence="16">
    <location>
        <begin position="727"/>
        <end position="757"/>
    </location>
</feature>
<feature type="disulfide bond" evidence="16">
    <location>
        <begin position="594"/>
        <end position="608"/>
    </location>
</feature>
<feature type="disulfide bond" evidence="16">
    <location>
        <begin position="707"/>
        <end position="782"/>
    </location>
</feature>
<evidence type="ECO:0000259" key="22">
    <source>
        <dbReference type="SMART" id="SM01241"/>
    </source>
</evidence>
<keyword evidence="10 19" id="KW-1133">Transmembrane helix</keyword>
<dbReference type="SUPFAM" id="SSF69687">
    <property type="entry name" value="Integrin beta tail domain"/>
    <property type="match status" value="1"/>
</dbReference>
<feature type="domain" description="Integrin beta subunit VWA" evidence="21">
    <location>
        <begin position="43"/>
        <end position="528"/>
    </location>
</feature>
<dbReference type="PROSITE" id="PS00243">
    <property type="entry name" value="I_EGF_1"/>
    <property type="match status" value="1"/>
</dbReference>
<reference evidence="25" key="1">
    <citation type="submission" date="2013-02" db="EMBL/GenBank/DDBJ databases">
        <authorList>
            <person name="Hughes D."/>
        </authorList>
    </citation>
    <scope>NUCLEOTIDE SEQUENCE</scope>
    <source>
        <strain>Durham</strain>
        <strain evidence="25">NC isolate 2 -- Noor lab</strain>
    </source>
</reference>
<feature type="disulfide bond" evidence="16">
    <location>
        <begin position="631"/>
        <end position="636"/>
    </location>
</feature>
<dbReference type="EMBL" id="CAQQ02145466">
    <property type="status" value="NOT_ANNOTATED_CDS"/>
    <property type="molecule type" value="Genomic_DNA"/>
</dbReference>
<feature type="signal peptide" evidence="20">
    <location>
        <begin position="1"/>
        <end position="26"/>
    </location>
</feature>
<dbReference type="GO" id="GO:1902903">
    <property type="term" value="P:regulation of supramolecular fiber organization"/>
    <property type="evidence" value="ECO:0007669"/>
    <property type="project" value="UniProtKB-ARBA"/>
</dbReference>
<dbReference type="PIRSF" id="PIRSF002512">
    <property type="entry name" value="Integrin_B"/>
    <property type="match status" value="1"/>
</dbReference>
<keyword evidence="8" id="KW-0677">Repeat</keyword>
<dbReference type="SUPFAM" id="SSF53300">
    <property type="entry name" value="vWA-like"/>
    <property type="match status" value="1"/>
</dbReference>
<feature type="disulfide bond" evidence="16">
    <location>
        <begin position="671"/>
        <end position="676"/>
    </location>
</feature>
<dbReference type="HOGENOM" id="CLU_011772_1_1_1"/>
<dbReference type="FunFam" id="1.20.5.100:FF:000002">
    <property type="entry name" value="Integrin beta"/>
    <property type="match status" value="1"/>
</dbReference>
<evidence type="ECO:0000256" key="18">
    <source>
        <dbReference type="SAM" id="MobiDB-lite"/>
    </source>
</evidence>
<dbReference type="GO" id="GO:0016477">
    <property type="term" value="P:cell migration"/>
    <property type="evidence" value="ECO:0007669"/>
    <property type="project" value="TreeGrafter"/>
</dbReference>
<feature type="disulfide bond" evidence="16">
    <location>
        <begin position="587"/>
        <end position="592"/>
    </location>
</feature>
<dbReference type="Pfam" id="PF00362">
    <property type="entry name" value="Integrin_beta"/>
    <property type="match status" value="1"/>
</dbReference>
<dbReference type="GO" id="GO:0005925">
    <property type="term" value="C:focal adhesion"/>
    <property type="evidence" value="ECO:0007669"/>
    <property type="project" value="UniProtKB-ARBA"/>
</dbReference>
<keyword evidence="11 17" id="KW-0401">Integrin</keyword>
<dbReference type="SMART" id="SM01241">
    <property type="entry name" value="Integrin_b_cyt"/>
    <property type="match status" value="1"/>
</dbReference>
<evidence type="ECO:0000256" key="11">
    <source>
        <dbReference type="ARBA" id="ARBA00023037"/>
    </source>
</evidence>
<evidence type="ECO:0000259" key="21">
    <source>
        <dbReference type="SMART" id="SM00187"/>
    </source>
</evidence>
<dbReference type="InterPro" id="IPR014836">
    <property type="entry name" value="Integrin_bsu_cyt_dom"/>
</dbReference>
<accession>T1GNV7</accession>
<keyword evidence="4" id="KW-0245">EGF-like domain</keyword>
<feature type="disulfide bond" evidence="16">
    <location>
        <begin position="638"/>
        <end position="647"/>
    </location>
</feature>
<dbReference type="SUPFAM" id="SSF57196">
    <property type="entry name" value="EGF/Laminin"/>
    <property type="match status" value="1"/>
</dbReference>
<evidence type="ECO:0000256" key="12">
    <source>
        <dbReference type="ARBA" id="ARBA00023136"/>
    </source>
</evidence>
<dbReference type="GO" id="GO:0008305">
    <property type="term" value="C:integrin complex"/>
    <property type="evidence" value="ECO:0007669"/>
    <property type="project" value="TreeGrafter"/>
</dbReference>
<feature type="region of interest" description="Disordered" evidence="18">
    <location>
        <begin position="136"/>
        <end position="175"/>
    </location>
</feature>
<dbReference type="Gene3D" id="2.170.300.10">
    <property type="entry name" value="Tie2 ligand-binding domain superfamily"/>
    <property type="match status" value="1"/>
</dbReference>
<keyword evidence="14" id="KW-0675">Receptor</keyword>
<reference evidence="24" key="2">
    <citation type="submission" date="2015-06" db="UniProtKB">
        <authorList>
            <consortium name="EnsemblMetazoa"/>
        </authorList>
    </citation>
    <scope>IDENTIFICATION</scope>
</reference>
<dbReference type="GO" id="GO:0007229">
    <property type="term" value="P:integrin-mediated signaling pathway"/>
    <property type="evidence" value="ECO:0007669"/>
    <property type="project" value="UniProtKB-KW"/>
</dbReference>
<dbReference type="Gene3D" id="1.20.5.100">
    <property type="entry name" value="Cytochrome c1, transmembrane anchor, C-terminal"/>
    <property type="match status" value="1"/>
</dbReference>
<keyword evidence="9 17" id="KW-0130">Cell adhesion</keyword>
<dbReference type="GO" id="GO:0036477">
    <property type="term" value="C:somatodendritic compartment"/>
    <property type="evidence" value="ECO:0007669"/>
    <property type="project" value="UniProtKB-ARBA"/>
</dbReference>
<dbReference type="InterPro" id="IPR057073">
    <property type="entry name" value="EGF_integrin_2"/>
</dbReference>
<proteinExistence type="inferred from homology"/>
<dbReference type="Pfam" id="PF23105">
    <property type="entry name" value="EGF_integrin"/>
    <property type="match status" value="2"/>
</dbReference>
<dbReference type="GO" id="GO:0033627">
    <property type="term" value="P:cell adhesion mediated by integrin"/>
    <property type="evidence" value="ECO:0007669"/>
    <property type="project" value="TreeGrafter"/>
</dbReference>
<evidence type="ECO:0000256" key="7">
    <source>
        <dbReference type="ARBA" id="ARBA00022729"/>
    </source>
</evidence>
<dbReference type="GO" id="GO:0007160">
    <property type="term" value="P:cell-matrix adhesion"/>
    <property type="evidence" value="ECO:0007669"/>
    <property type="project" value="TreeGrafter"/>
</dbReference>
<evidence type="ECO:0000256" key="15">
    <source>
        <dbReference type="ARBA" id="ARBA00023180"/>
    </source>
</evidence>
<evidence type="ECO:0000256" key="20">
    <source>
        <dbReference type="SAM" id="SignalP"/>
    </source>
</evidence>
<dbReference type="InterPro" id="IPR015812">
    <property type="entry name" value="Integrin_bsu"/>
</dbReference>
<dbReference type="Gene3D" id="3.40.50.410">
    <property type="entry name" value="von Willebrand factor, type A domain"/>
    <property type="match status" value="1"/>
</dbReference>
<comment type="subcellular location">
    <subcellularLocation>
        <location evidence="17">Cell membrane</location>
        <topology evidence="17">Single-pass type I membrane protein</topology>
    </subcellularLocation>
    <subcellularLocation>
        <location evidence="1">Lateral cell membrane</location>
        <topology evidence="1">Single-pass type I membrane protein</topology>
    </subcellularLocation>
</comment>
<dbReference type="InterPro" id="IPR057243">
    <property type="entry name" value="Integrin_I-EGF_CS"/>
</dbReference>
<dbReference type="Pfam" id="PF17205">
    <property type="entry name" value="PSI_integrin"/>
    <property type="match status" value="1"/>
</dbReference>
<evidence type="ECO:0000256" key="5">
    <source>
        <dbReference type="ARBA" id="ARBA00022553"/>
    </source>
</evidence>
<dbReference type="GO" id="GO:0051094">
    <property type="term" value="P:positive regulation of developmental process"/>
    <property type="evidence" value="ECO:0007669"/>
    <property type="project" value="UniProtKB-ARBA"/>
</dbReference>
<evidence type="ECO:0000313" key="25">
    <source>
        <dbReference type="Proteomes" id="UP000015102"/>
    </source>
</evidence>
<evidence type="ECO:0000256" key="16">
    <source>
        <dbReference type="PIRSR" id="PIRSR002512-1"/>
    </source>
</evidence>
<dbReference type="GO" id="GO:0110020">
    <property type="term" value="P:regulation of actomyosin structure organization"/>
    <property type="evidence" value="ECO:0007669"/>
    <property type="project" value="UniProtKB-ARBA"/>
</dbReference>
<keyword evidence="13 16" id="KW-1015">Disulfide bond</keyword>
<dbReference type="STRING" id="36166.T1GNV7"/>